<feature type="region of interest" description="Disordered" evidence="6">
    <location>
        <begin position="1"/>
        <end position="32"/>
    </location>
</feature>
<organism evidence="8 9">
    <name type="scientific">Hyphodiscus hymeniophilus</name>
    <dbReference type="NCBI Taxonomy" id="353542"/>
    <lineage>
        <taxon>Eukaryota</taxon>
        <taxon>Fungi</taxon>
        <taxon>Dikarya</taxon>
        <taxon>Ascomycota</taxon>
        <taxon>Pezizomycotina</taxon>
        <taxon>Leotiomycetes</taxon>
        <taxon>Helotiales</taxon>
        <taxon>Hyphodiscaceae</taxon>
        <taxon>Hyphodiscus</taxon>
    </lineage>
</organism>
<evidence type="ECO:0000256" key="6">
    <source>
        <dbReference type="SAM" id="MobiDB-lite"/>
    </source>
</evidence>
<gene>
    <name evidence="8" type="ORF">D0Z07_5603</name>
</gene>
<feature type="compositionally biased region" description="Acidic residues" evidence="6">
    <location>
        <begin position="67"/>
        <end position="92"/>
    </location>
</feature>
<dbReference type="Proteomes" id="UP000785200">
    <property type="component" value="Unassembled WGS sequence"/>
</dbReference>
<feature type="compositionally biased region" description="Acidic residues" evidence="6">
    <location>
        <begin position="105"/>
        <end position="117"/>
    </location>
</feature>
<dbReference type="InterPro" id="IPR018972">
    <property type="entry name" value="Sas10_C_dom"/>
</dbReference>
<protein>
    <submittedName>
        <fullName evidence="8">U3 snoRNA-associated 11</fullName>
    </submittedName>
</protein>
<keyword evidence="4" id="KW-0539">Nucleus</keyword>
<dbReference type="EMBL" id="VNKQ01000010">
    <property type="protein sequence ID" value="KAG0648206.1"/>
    <property type="molecule type" value="Genomic_DNA"/>
</dbReference>
<dbReference type="Pfam" id="PF04000">
    <property type="entry name" value="Sas10_Utp3"/>
    <property type="match status" value="1"/>
</dbReference>
<dbReference type="PANTHER" id="PTHR13237:SF8">
    <property type="entry name" value="SOMETHING ABOUT SILENCING PROTEIN 10"/>
    <property type="match status" value="1"/>
</dbReference>
<feature type="domain" description="Sas10 C-terminal" evidence="7">
    <location>
        <begin position="535"/>
        <end position="609"/>
    </location>
</feature>
<feature type="compositionally biased region" description="Basic and acidic residues" evidence="6">
    <location>
        <begin position="436"/>
        <end position="462"/>
    </location>
</feature>
<feature type="compositionally biased region" description="Basic and acidic residues" evidence="6">
    <location>
        <begin position="44"/>
        <end position="58"/>
    </location>
</feature>
<keyword evidence="3" id="KW-0597">Phosphoprotein</keyword>
<comment type="similarity">
    <text evidence="2">Belongs to the SAS10 family.</text>
</comment>
<feature type="compositionally biased region" description="Basic and acidic residues" evidence="6">
    <location>
        <begin position="14"/>
        <end position="25"/>
    </location>
</feature>
<feature type="compositionally biased region" description="Basic residues" evidence="6">
    <location>
        <begin position="551"/>
        <end position="567"/>
    </location>
</feature>
<dbReference type="OrthoDB" id="1924577at2759"/>
<keyword evidence="5" id="KW-0175">Coiled coil</keyword>
<evidence type="ECO:0000256" key="4">
    <source>
        <dbReference type="ARBA" id="ARBA00023242"/>
    </source>
</evidence>
<comment type="caution">
    <text evidence="8">The sequence shown here is derived from an EMBL/GenBank/DDBJ whole genome shotgun (WGS) entry which is preliminary data.</text>
</comment>
<evidence type="ECO:0000256" key="5">
    <source>
        <dbReference type="SAM" id="Coils"/>
    </source>
</evidence>
<dbReference type="Pfam" id="PF09368">
    <property type="entry name" value="Sas10"/>
    <property type="match status" value="1"/>
</dbReference>
<dbReference type="GO" id="GO:0032040">
    <property type="term" value="C:small-subunit processome"/>
    <property type="evidence" value="ECO:0007669"/>
    <property type="project" value="TreeGrafter"/>
</dbReference>
<evidence type="ECO:0000259" key="7">
    <source>
        <dbReference type="Pfam" id="PF09368"/>
    </source>
</evidence>
<evidence type="ECO:0000256" key="3">
    <source>
        <dbReference type="ARBA" id="ARBA00022553"/>
    </source>
</evidence>
<feature type="region of interest" description="Disordered" evidence="6">
    <location>
        <begin position="327"/>
        <end position="390"/>
    </location>
</feature>
<keyword evidence="9" id="KW-1185">Reference proteome</keyword>
<feature type="compositionally biased region" description="Low complexity" evidence="6">
    <location>
        <begin position="343"/>
        <end position="355"/>
    </location>
</feature>
<reference evidence="8" key="1">
    <citation type="submission" date="2019-07" db="EMBL/GenBank/DDBJ databases">
        <title>Hyphodiscus hymeniophilus genome sequencing and assembly.</title>
        <authorList>
            <person name="Kramer G."/>
            <person name="Nodwell J."/>
        </authorList>
    </citation>
    <scope>NUCLEOTIDE SEQUENCE</scope>
    <source>
        <strain evidence="8">ATCC 34498</strain>
    </source>
</reference>
<name>A0A9P6VHJ5_9HELO</name>
<evidence type="ECO:0000256" key="1">
    <source>
        <dbReference type="ARBA" id="ARBA00004123"/>
    </source>
</evidence>
<sequence length="609" mass="67920">MAKKRKAPTQSATAEDRNGFEERGGKLGPIASFEDVADSEDEFHIQRDKVLLDEAPDAKRRRKWAEEDAELEPSDEEVLGYSSAEEEDEEDPVPSKGARIKQYSEDEDAEPEEEEEGWGASRKDYYNADVIETEIDAKEEEEEARHLQQRKLQKMSEADFGFDENDWLDTTNQDEDDGDVVTEVLKDVEITPDMGPEERLRVMQTRYPEFEFLANEFLNLQPVLVELQSQMDSESAGKETIAKCRALAAYLATLSMYFALLTSPSRNSDTHKTLEPAELRDHPIMDSLLQCRSLWTKAKEIKTVVAASVESDVSDDESLADQGEALHTSGLENGSSDKENKSTSRASRLATASASIDDLSTLLPSKRHKPSKAPSKPIAAYDSEDSDFGEADTLSSKAAIEKAAKKKSLRFYTSQITQKSNKRAGAGRDAGGDEDLPYRERFRDRQARLNAEAEARGKKLDSYGRGGAPLGEDGSDDEGQGRVAEQVRGEEDDYYDMVAQTSKNRKKEKSDKAEMMKQAKAADGLLRVVEEYGGDGKRAIGYVIEKNKGLAPKRKKEVRNPRVKKRMKYEEKKRKLASTRAVYKGGEERGGYGGEKTGIKTGLVKSVKL</sequence>
<feature type="region of interest" description="Disordered" evidence="6">
    <location>
        <begin position="44"/>
        <end position="126"/>
    </location>
</feature>
<evidence type="ECO:0000313" key="9">
    <source>
        <dbReference type="Proteomes" id="UP000785200"/>
    </source>
</evidence>
<feature type="region of interest" description="Disordered" evidence="6">
    <location>
        <begin position="410"/>
        <end position="495"/>
    </location>
</feature>
<dbReference type="AlphaFoldDB" id="A0A9P6VHJ5"/>
<dbReference type="PANTHER" id="PTHR13237">
    <property type="entry name" value="SOMETHING ABOUT SILENCING PROTEIN 10-RELATED"/>
    <property type="match status" value="1"/>
</dbReference>
<dbReference type="InterPro" id="IPR007146">
    <property type="entry name" value="Sas10/Utp3/C1D"/>
</dbReference>
<feature type="region of interest" description="Disordered" evidence="6">
    <location>
        <begin position="550"/>
        <end position="597"/>
    </location>
</feature>
<feature type="coiled-coil region" evidence="5">
    <location>
        <begin position="130"/>
        <end position="158"/>
    </location>
</feature>
<accession>A0A9P6VHJ5</accession>
<dbReference type="GO" id="GO:0000462">
    <property type="term" value="P:maturation of SSU-rRNA from tricistronic rRNA transcript (SSU-rRNA, 5.8S rRNA, LSU-rRNA)"/>
    <property type="evidence" value="ECO:0007669"/>
    <property type="project" value="TreeGrafter"/>
</dbReference>
<comment type="subcellular location">
    <subcellularLocation>
        <location evidence="1">Nucleus</location>
    </subcellularLocation>
</comment>
<evidence type="ECO:0000256" key="2">
    <source>
        <dbReference type="ARBA" id="ARBA00010979"/>
    </source>
</evidence>
<evidence type="ECO:0000313" key="8">
    <source>
        <dbReference type="EMBL" id="KAG0648206.1"/>
    </source>
</evidence>
<proteinExistence type="inferred from homology"/>